<accession>A0A3N2Q889</accession>
<gene>
    <name evidence="1" type="ORF">SODALDRAFT_355159</name>
</gene>
<dbReference type="EMBL" id="ML119051">
    <property type="protein sequence ID" value="ROT42972.1"/>
    <property type="molecule type" value="Genomic_DNA"/>
</dbReference>
<dbReference type="Proteomes" id="UP000272025">
    <property type="component" value="Unassembled WGS sequence"/>
</dbReference>
<dbReference type="RefSeq" id="XP_028470778.1">
    <property type="nucleotide sequence ID" value="XM_028613790.1"/>
</dbReference>
<dbReference type="AlphaFoldDB" id="A0A3N2Q889"/>
<organism evidence="1 2">
    <name type="scientific">Sodiomyces alkalinus (strain CBS 110278 / VKM F-3762 / F11)</name>
    <name type="common">Alkaliphilic filamentous fungus</name>
    <dbReference type="NCBI Taxonomy" id="1314773"/>
    <lineage>
        <taxon>Eukaryota</taxon>
        <taxon>Fungi</taxon>
        <taxon>Dikarya</taxon>
        <taxon>Ascomycota</taxon>
        <taxon>Pezizomycotina</taxon>
        <taxon>Sordariomycetes</taxon>
        <taxon>Hypocreomycetidae</taxon>
        <taxon>Glomerellales</taxon>
        <taxon>Plectosphaerellaceae</taxon>
        <taxon>Sodiomyces</taxon>
    </lineage>
</organism>
<evidence type="ECO:0000313" key="1">
    <source>
        <dbReference type="EMBL" id="ROT42972.1"/>
    </source>
</evidence>
<dbReference type="GeneID" id="39582268"/>
<evidence type="ECO:0000313" key="2">
    <source>
        <dbReference type="Proteomes" id="UP000272025"/>
    </source>
</evidence>
<proteinExistence type="predicted"/>
<name>A0A3N2Q889_SODAK</name>
<protein>
    <submittedName>
        <fullName evidence="1">Uncharacterized protein</fullName>
    </submittedName>
</protein>
<keyword evidence="2" id="KW-1185">Reference proteome</keyword>
<sequence length="66" mass="7630">MSWENVSFNFERYDQDNLSRGNLLADGRRQKEQRMDVKSARTMRVFEISAGAQVTTIDAFLVEAKT</sequence>
<reference evidence="1 2" key="1">
    <citation type="journal article" date="2018" name="Mol. Ecol.">
        <title>The obligate alkalophilic soda-lake fungus Sodiomyces alkalinus has shifted to a protein diet.</title>
        <authorList>
            <person name="Grum-Grzhimaylo A.A."/>
            <person name="Falkoski D.L."/>
            <person name="van den Heuvel J."/>
            <person name="Valero-Jimenez C.A."/>
            <person name="Min B."/>
            <person name="Choi I.G."/>
            <person name="Lipzen A."/>
            <person name="Daum C.G."/>
            <person name="Aanen D.K."/>
            <person name="Tsang A."/>
            <person name="Henrissat B."/>
            <person name="Bilanenko E.N."/>
            <person name="de Vries R.P."/>
            <person name="van Kan J.A.L."/>
            <person name="Grigoriev I.V."/>
            <person name="Debets A.J.M."/>
        </authorList>
    </citation>
    <scope>NUCLEOTIDE SEQUENCE [LARGE SCALE GENOMIC DNA]</scope>
    <source>
        <strain evidence="1 2">F11</strain>
    </source>
</reference>